<dbReference type="EMBL" id="JAWDGP010005302">
    <property type="protein sequence ID" value="KAK3758011.1"/>
    <property type="molecule type" value="Genomic_DNA"/>
</dbReference>
<feature type="compositionally biased region" description="Polar residues" evidence="6">
    <location>
        <begin position="1180"/>
        <end position="1192"/>
    </location>
</feature>
<feature type="compositionally biased region" description="Polar residues" evidence="6">
    <location>
        <begin position="597"/>
        <end position="615"/>
    </location>
</feature>
<dbReference type="GO" id="GO:0005634">
    <property type="term" value="C:nucleus"/>
    <property type="evidence" value="ECO:0007669"/>
    <property type="project" value="TreeGrafter"/>
</dbReference>
<feature type="compositionally biased region" description="Low complexity" evidence="6">
    <location>
        <begin position="119"/>
        <end position="138"/>
    </location>
</feature>
<feature type="compositionally biased region" description="Low complexity" evidence="6">
    <location>
        <begin position="411"/>
        <end position="429"/>
    </location>
</feature>
<feature type="compositionally biased region" description="Polar residues" evidence="6">
    <location>
        <begin position="160"/>
        <end position="171"/>
    </location>
</feature>
<dbReference type="PANTHER" id="PTHR24219:SF4">
    <property type="entry name" value="LIM DOMAIN-CONTAINING PROTEIN JUB"/>
    <property type="match status" value="1"/>
</dbReference>
<feature type="region of interest" description="Disordered" evidence="6">
    <location>
        <begin position="273"/>
        <end position="312"/>
    </location>
</feature>
<feature type="compositionally biased region" description="Polar residues" evidence="6">
    <location>
        <begin position="1155"/>
        <end position="1171"/>
    </location>
</feature>
<feature type="compositionally biased region" description="Polar residues" evidence="6">
    <location>
        <begin position="1254"/>
        <end position="1265"/>
    </location>
</feature>
<keyword evidence="2" id="KW-0677">Repeat</keyword>
<dbReference type="SMART" id="SM00132">
    <property type="entry name" value="LIM"/>
    <property type="match status" value="3"/>
</dbReference>
<feature type="region of interest" description="Disordered" evidence="6">
    <location>
        <begin position="740"/>
        <end position="762"/>
    </location>
</feature>
<keyword evidence="1 5" id="KW-0479">Metal-binding</keyword>
<dbReference type="Gene3D" id="2.10.110.10">
    <property type="entry name" value="Cysteine Rich Protein"/>
    <property type="match status" value="3"/>
</dbReference>
<evidence type="ECO:0000256" key="4">
    <source>
        <dbReference type="ARBA" id="ARBA00023038"/>
    </source>
</evidence>
<feature type="compositionally biased region" description="Low complexity" evidence="6">
    <location>
        <begin position="1126"/>
        <end position="1153"/>
    </location>
</feature>
<dbReference type="GO" id="GO:0003714">
    <property type="term" value="F:transcription corepressor activity"/>
    <property type="evidence" value="ECO:0007669"/>
    <property type="project" value="TreeGrafter"/>
</dbReference>
<evidence type="ECO:0000256" key="6">
    <source>
        <dbReference type="SAM" id="MobiDB-lite"/>
    </source>
</evidence>
<dbReference type="InterPro" id="IPR047248">
    <property type="entry name" value="Ajuba-like_LIM3"/>
</dbReference>
<feature type="compositionally biased region" description="Polar residues" evidence="6">
    <location>
        <begin position="740"/>
        <end position="757"/>
    </location>
</feature>
<gene>
    <name evidence="8" type="ORF">RRG08_058318</name>
</gene>
<feature type="region of interest" description="Disordered" evidence="6">
    <location>
        <begin position="1254"/>
        <end position="1381"/>
    </location>
</feature>
<dbReference type="CDD" id="cd09352">
    <property type="entry name" value="LIM1_Ajuba_like"/>
    <property type="match status" value="1"/>
</dbReference>
<dbReference type="InterPro" id="IPR047247">
    <property type="entry name" value="Ajuba-like_LIM2"/>
</dbReference>
<dbReference type="CDD" id="cd09438">
    <property type="entry name" value="LIM3_Ajuba_like"/>
    <property type="match status" value="1"/>
</dbReference>
<protein>
    <recommendedName>
        <fullName evidence="7">LIM zinc-binding domain-containing protein</fullName>
    </recommendedName>
</protein>
<dbReference type="PANTHER" id="PTHR24219">
    <property type="entry name" value="LIM DOMAIN-CONTAINING PROTEIN JUB"/>
    <property type="match status" value="1"/>
</dbReference>
<feature type="region of interest" description="Disordered" evidence="6">
    <location>
        <begin position="411"/>
        <end position="445"/>
    </location>
</feature>
<reference evidence="8" key="1">
    <citation type="journal article" date="2023" name="G3 (Bethesda)">
        <title>A reference genome for the long-term kleptoplast-retaining sea slug Elysia crispata morphotype clarki.</title>
        <authorList>
            <person name="Eastman K.E."/>
            <person name="Pendleton A.L."/>
            <person name="Shaikh M.A."/>
            <person name="Suttiyut T."/>
            <person name="Ogas R."/>
            <person name="Tomko P."/>
            <person name="Gavelis G."/>
            <person name="Widhalm J.R."/>
            <person name="Wisecaver J.H."/>
        </authorList>
    </citation>
    <scope>NUCLEOTIDE SEQUENCE</scope>
    <source>
        <strain evidence="8">ECLA1</strain>
    </source>
</reference>
<dbReference type="InterPro" id="IPR001781">
    <property type="entry name" value="Znf_LIM"/>
</dbReference>
<dbReference type="FunFam" id="2.10.110.10:FF:000037">
    <property type="entry name" value="LIM domain-containing protein 1"/>
    <property type="match status" value="1"/>
</dbReference>
<feature type="region of interest" description="Disordered" evidence="6">
    <location>
        <begin position="674"/>
        <end position="698"/>
    </location>
</feature>
<feature type="compositionally biased region" description="Basic and acidic residues" evidence="6">
    <location>
        <begin position="230"/>
        <end position="240"/>
    </location>
</feature>
<feature type="compositionally biased region" description="Low complexity" evidence="6">
    <location>
        <begin position="506"/>
        <end position="516"/>
    </location>
</feature>
<name>A0AAE1D5E2_9GAST</name>
<feature type="compositionally biased region" description="Polar residues" evidence="6">
    <location>
        <begin position="85"/>
        <end position="103"/>
    </location>
</feature>
<feature type="domain" description="LIM zinc-binding" evidence="7">
    <location>
        <begin position="804"/>
        <end position="865"/>
    </location>
</feature>
<feature type="region of interest" description="Disordered" evidence="6">
    <location>
        <begin position="187"/>
        <end position="257"/>
    </location>
</feature>
<evidence type="ECO:0000256" key="2">
    <source>
        <dbReference type="ARBA" id="ARBA00022737"/>
    </source>
</evidence>
<dbReference type="Pfam" id="PF00412">
    <property type="entry name" value="LIM"/>
    <property type="match status" value="3"/>
</dbReference>
<keyword evidence="9" id="KW-1185">Reference proteome</keyword>
<evidence type="ECO:0000256" key="5">
    <source>
        <dbReference type="PROSITE-ProRule" id="PRU00125"/>
    </source>
</evidence>
<sequence>MDRPAANEDVNWIKRGQHSVSVTTFSSGGANHNQGVSSDSIKQVHDGLVHLKIRSESERVSKPNARRINIPVVNVISKLSDDDSFQNLDNSRSTVNASLNESPGSRSGAGSRSRSRATSEPPSSNRSRSRSITRVIPICLQDSPDPRTDPRSDKGGIARFTSSNSINQVQGKQKIYTSGVYQECAPVRPSASSDSNSAPFNTSQSVGLSKPKSSVTGSCCINSGIGNYRSRVESEPDPKIRSQGFSISSRPSPPPTAITRSRVEVEITHTGNPVRVSKSRPYSGRACAEESTGTADSGDMHGGGIHSTDQRSSTYVSSISVRDAAKPPPIPATVLGSVHGGNLNDVSGVPIYWHHGTGGRVLPSPVGVNASPTSAAEQQRNVIIGGQRYPAPNAPFTNTSGQSHQVSVQYQSVYQSSGPSGYSSPRSSIGSGGGDSQGNSIASSPRSSLANAAALYEKRRFGGSPRSSLALANPAVPNRSGWTVQMVEATSSRQMSGSPHDPRLTSSSLSISSQQQPAMISMGTRNNNAHLQLLSDKRFGEPAPPPPPPHIYTDPRQRTLPAQAQTAVSVNTSARASGSSNAGTHNTILETRSANSLQNGASVSPSMQHSAASPQSTSNTVPAPSPPPVLPARVPLNYRNVAQQHMLNRQGEADAEMTVAALTQQLERDMTLSFGGKKSLPEPSPSEPPPPYHGPHDVQTSVKHTVVTPNQTQNSGPTTQSGKPSVRLVAPVQGIQIQPPTSLGAARSQQSRGSNVSPGGLKSQLAFQVTPPKTGGPSDAERKLAALTQQLEDEMEQTSGDYFGQCVTCGDKVTGANEACQAMGNLYHTKCFVCCSCGRTLRGKAFYNVHGRVYCEEDYLYSGFQQTAEKCVVCGHLIMEMILQAMGKSYHPGCFRCCVCNECLDGVPFTVDVDNRIYCVSDYHRVYAPKCAACGQAITPLDGTEETVRVVSMDKDFHVDCYHCEDCGLQLTDETDKRCYPLDGHLYCHSCHIARLHARFPHETFYVDPLTFNIHNHAAGSDGEEGGQTTGVPLYSAPPMQAGLSTMSPLVVGHIGGSGSGMSSQSGVGQSINGSVNISAAATVAGGGGARTSGVPGPMYTGSDMGESQNLYGDLHNMSAASGSSALPSLLRSRGSVGSSHSSGGSQGSIHGSPVHTTLLGSIKESSQGHYNNIGGHHSLPTQSHHYTDSQAAQGTNIKSLYRGTPPSPPIPPSPSMPAMSLVNGTRAGSSTNSSPAHYGHNRVGNPAYQHLMQHSAQSSPTHCSINGVGRVGSPAYPGRGQDRPPPYHQHHHYSGYLDNDVHNNYSPASSRQAPPPPPSLSHRQLYTDVPVERNTPSPSLGPPPPLPQRPLSHYAAAAASTSSNHKKTVAGGHPYHITDL</sequence>
<evidence type="ECO:0000256" key="1">
    <source>
        <dbReference type="ARBA" id="ARBA00022723"/>
    </source>
</evidence>
<dbReference type="FunFam" id="2.10.110.10:FF:000028">
    <property type="entry name" value="LIM domain-containing protein 1"/>
    <property type="match status" value="1"/>
</dbReference>
<feature type="region of interest" description="Disordered" evidence="6">
    <location>
        <begin position="597"/>
        <end position="633"/>
    </location>
</feature>
<feature type="region of interest" description="Disordered" evidence="6">
    <location>
        <begin position="82"/>
        <end position="171"/>
    </location>
</feature>
<dbReference type="Proteomes" id="UP001283361">
    <property type="component" value="Unassembled WGS sequence"/>
</dbReference>
<evidence type="ECO:0000313" key="8">
    <source>
        <dbReference type="EMBL" id="KAK3758011.1"/>
    </source>
</evidence>
<accession>A0AAE1D5E2</accession>
<dbReference type="CDD" id="cd09355">
    <property type="entry name" value="LIM2_Ajuba_like"/>
    <property type="match status" value="1"/>
</dbReference>
<dbReference type="InterPro" id="IPR047245">
    <property type="entry name" value="Ajuba-like_LIM1"/>
</dbReference>
<feature type="domain" description="LIM zinc-binding" evidence="7">
    <location>
        <begin position="932"/>
        <end position="998"/>
    </location>
</feature>
<proteinExistence type="predicted"/>
<organism evidence="8 9">
    <name type="scientific">Elysia crispata</name>
    <name type="common">lettuce slug</name>
    <dbReference type="NCBI Taxonomy" id="231223"/>
    <lineage>
        <taxon>Eukaryota</taxon>
        <taxon>Metazoa</taxon>
        <taxon>Spiralia</taxon>
        <taxon>Lophotrochozoa</taxon>
        <taxon>Mollusca</taxon>
        <taxon>Gastropoda</taxon>
        <taxon>Heterobranchia</taxon>
        <taxon>Euthyneura</taxon>
        <taxon>Panpulmonata</taxon>
        <taxon>Sacoglossa</taxon>
        <taxon>Placobranchoidea</taxon>
        <taxon>Plakobranchidae</taxon>
        <taxon>Elysia</taxon>
    </lineage>
</organism>
<dbReference type="GO" id="GO:0005667">
    <property type="term" value="C:transcription regulator complex"/>
    <property type="evidence" value="ECO:0007669"/>
    <property type="project" value="TreeGrafter"/>
</dbReference>
<dbReference type="SUPFAM" id="SSF57716">
    <property type="entry name" value="Glucocorticoid receptor-like (DNA-binding domain)"/>
    <property type="match status" value="3"/>
</dbReference>
<keyword evidence="3 5" id="KW-0862">Zinc</keyword>
<feature type="compositionally biased region" description="Basic and acidic residues" evidence="6">
    <location>
        <begin position="144"/>
        <end position="156"/>
    </location>
</feature>
<evidence type="ECO:0000259" key="7">
    <source>
        <dbReference type="PROSITE" id="PS50023"/>
    </source>
</evidence>
<dbReference type="GO" id="GO:0035331">
    <property type="term" value="P:negative regulation of hippo signaling"/>
    <property type="evidence" value="ECO:0007669"/>
    <property type="project" value="TreeGrafter"/>
</dbReference>
<dbReference type="PROSITE" id="PS00478">
    <property type="entry name" value="LIM_DOMAIN_1"/>
    <property type="match status" value="1"/>
</dbReference>
<feature type="region of interest" description="Disordered" evidence="6">
    <location>
        <begin position="489"/>
        <end position="516"/>
    </location>
</feature>
<feature type="domain" description="LIM zinc-binding" evidence="7">
    <location>
        <begin position="869"/>
        <end position="929"/>
    </location>
</feature>
<evidence type="ECO:0000313" key="9">
    <source>
        <dbReference type="Proteomes" id="UP001283361"/>
    </source>
</evidence>
<dbReference type="GO" id="GO:0005912">
    <property type="term" value="C:adherens junction"/>
    <property type="evidence" value="ECO:0007669"/>
    <property type="project" value="TreeGrafter"/>
</dbReference>
<dbReference type="PROSITE" id="PS50023">
    <property type="entry name" value="LIM_DOMAIN_2"/>
    <property type="match status" value="3"/>
</dbReference>
<dbReference type="GO" id="GO:0046872">
    <property type="term" value="F:metal ion binding"/>
    <property type="evidence" value="ECO:0007669"/>
    <property type="project" value="UniProtKB-KW"/>
</dbReference>
<dbReference type="GO" id="GO:0000932">
    <property type="term" value="C:P-body"/>
    <property type="evidence" value="ECO:0007669"/>
    <property type="project" value="TreeGrafter"/>
</dbReference>
<feature type="compositionally biased region" description="Pro residues" evidence="6">
    <location>
        <begin position="1340"/>
        <end position="1349"/>
    </location>
</feature>
<keyword evidence="4 5" id="KW-0440">LIM domain</keyword>
<feature type="compositionally biased region" description="Polar residues" evidence="6">
    <location>
        <begin position="190"/>
        <end position="225"/>
    </location>
</feature>
<dbReference type="InterPro" id="IPR047172">
    <property type="entry name" value="Ajuba-like"/>
</dbReference>
<evidence type="ECO:0000256" key="3">
    <source>
        <dbReference type="ARBA" id="ARBA00022833"/>
    </source>
</evidence>
<feature type="compositionally biased region" description="Pro residues" evidence="6">
    <location>
        <begin position="682"/>
        <end position="693"/>
    </location>
</feature>
<feature type="region of interest" description="Disordered" evidence="6">
    <location>
        <begin position="1126"/>
        <end position="1192"/>
    </location>
</feature>
<dbReference type="GO" id="GO:0001666">
    <property type="term" value="P:response to hypoxia"/>
    <property type="evidence" value="ECO:0007669"/>
    <property type="project" value="TreeGrafter"/>
</dbReference>
<feature type="compositionally biased region" description="Low complexity" evidence="6">
    <location>
        <begin position="1350"/>
        <end position="1360"/>
    </location>
</feature>
<comment type="caution">
    <text evidence="8">The sequence shown here is derived from an EMBL/GenBank/DDBJ whole genome shotgun (WGS) entry which is preliminary data.</text>
</comment>
<dbReference type="GO" id="GO:0007010">
    <property type="term" value="P:cytoskeleton organization"/>
    <property type="evidence" value="ECO:0007669"/>
    <property type="project" value="TreeGrafter"/>
</dbReference>
<feature type="region of interest" description="Disordered" evidence="6">
    <location>
        <begin position="387"/>
        <end position="406"/>
    </location>
</feature>